<feature type="compositionally biased region" description="Low complexity" evidence="2">
    <location>
        <begin position="127"/>
        <end position="184"/>
    </location>
</feature>
<dbReference type="InterPro" id="IPR052982">
    <property type="entry name" value="SRP1/TIP1-like"/>
</dbReference>
<dbReference type="Proteomes" id="UP000230605">
    <property type="component" value="Chromosome 1"/>
</dbReference>
<proteinExistence type="predicted"/>
<name>A0A2G5IAI5_CERBT</name>
<dbReference type="PANTHER" id="PTHR40633:SF1">
    <property type="entry name" value="GPI ANCHORED SERINE-THREONINE RICH PROTEIN (AFU_ORTHOLOGUE AFUA_1G03630)"/>
    <property type="match status" value="1"/>
</dbReference>
<feature type="chain" id="PRO_5013680358" description="Yeast cell wall synthesis Kre9/Knh1-like N-terminal domain-containing protein" evidence="3">
    <location>
        <begin position="24"/>
        <end position="225"/>
    </location>
</feature>
<dbReference type="EMBL" id="CP134184">
    <property type="protein sequence ID" value="WPA95871.1"/>
    <property type="molecule type" value="Genomic_DNA"/>
</dbReference>
<feature type="signal peptide" evidence="3">
    <location>
        <begin position="1"/>
        <end position="23"/>
    </location>
</feature>
<sequence>MQISRSLLLALASAFAAYAQVQSTGPNAFTNTAYNAVAGQTLTLTWTPSTEGTVSLILRTGANNDLDTVETIASNIPNSGTYDWTIPESAVRGSNYAIEIQSDSDTSVTNYTPQFVLESDNVGPIPTEGSSTSAPISSSVSTAASSSASETASETTTGTETSETSETSSATTGSTNSRTTGTAAPTSSNGDLQATQSTTSDSGAGARATAMVGMLGAVALGALAL</sequence>
<evidence type="ECO:0000256" key="2">
    <source>
        <dbReference type="SAM" id="MobiDB-lite"/>
    </source>
</evidence>
<gene>
    <name evidence="5" type="ORF">CB0940_00453</name>
    <name evidence="6" type="ORF">RHO25_000475</name>
</gene>
<keyword evidence="8" id="KW-1185">Reference proteome</keyword>
<dbReference type="InterPro" id="IPR018466">
    <property type="entry name" value="Kre9/Knh1-like_N"/>
</dbReference>
<dbReference type="Proteomes" id="UP001302367">
    <property type="component" value="Chromosome 1"/>
</dbReference>
<evidence type="ECO:0000259" key="4">
    <source>
        <dbReference type="Pfam" id="PF10342"/>
    </source>
</evidence>
<dbReference type="Pfam" id="PF10342">
    <property type="entry name" value="Kre9_KNH"/>
    <property type="match status" value="1"/>
</dbReference>
<evidence type="ECO:0000313" key="8">
    <source>
        <dbReference type="Proteomes" id="UP001302367"/>
    </source>
</evidence>
<feature type="region of interest" description="Disordered" evidence="2">
    <location>
        <begin position="119"/>
        <end position="204"/>
    </location>
</feature>
<evidence type="ECO:0000313" key="7">
    <source>
        <dbReference type="Proteomes" id="UP000230605"/>
    </source>
</evidence>
<feature type="domain" description="Yeast cell wall synthesis Kre9/Knh1-like N-terminal" evidence="4">
    <location>
        <begin position="35"/>
        <end position="115"/>
    </location>
</feature>
<evidence type="ECO:0000313" key="6">
    <source>
        <dbReference type="EMBL" id="WPA95871.1"/>
    </source>
</evidence>
<accession>A0A2G5IAI5</accession>
<reference evidence="6 8" key="2">
    <citation type="submission" date="2023-09" db="EMBL/GenBank/DDBJ databases">
        <title>Complete-Gapless Cercospora beticola genome.</title>
        <authorList>
            <person name="Wyatt N.A."/>
            <person name="Spanner R.E."/>
            <person name="Bolton M.D."/>
        </authorList>
    </citation>
    <scope>NUCLEOTIDE SEQUENCE [LARGE SCALE GENOMIC DNA]</scope>
    <source>
        <strain evidence="6">Cb09-40</strain>
    </source>
</reference>
<organism evidence="5 7">
    <name type="scientific">Cercospora beticola</name>
    <name type="common">Sugarbeet leaf spot fungus</name>
    <dbReference type="NCBI Taxonomy" id="122368"/>
    <lineage>
        <taxon>Eukaryota</taxon>
        <taxon>Fungi</taxon>
        <taxon>Dikarya</taxon>
        <taxon>Ascomycota</taxon>
        <taxon>Pezizomycotina</taxon>
        <taxon>Dothideomycetes</taxon>
        <taxon>Dothideomycetidae</taxon>
        <taxon>Mycosphaerellales</taxon>
        <taxon>Mycosphaerellaceae</taxon>
        <taxon>Cercospora</taxon>
    </lineage>
</organism>
<dbReference type="EMBL" id="LKMD01000100">
    <property type="protein sequence ID" value="PIB01857.1"/>
    <property type="molecule type" value="Genomic_DNA"/>
</dbReference>
<dbReference type="OrthoDB" id="2260257at2759"/>
<evidence type="ECO:0000313" key="5">
    <source>
        <dbReference type="EMBL" id="PIB01857.1"/>
    </source>
</evidence>
<reference evidence="5 7" key="1">
    <citation type="submission" date="2015-10" db="EMBL/GenBank/DDBJ databases">
        <title>The cercosporin biosynthetic gene cluster was horizontally transferred to several fungal lineages and shown to be expanded in Cercospora beticola based on microsynteny with recipient genomes.</title>
        <authorList>
            <person name="De Jonge R."/>
            <person name="Ebert M.K."/>
            <person name="Suttle J.C."/>
            <person name="Jurick Ii W.M."/>
            <person name="Secor G.A."/>
            <person name="Thomma B.P."/>
            <person name="Van De Peer Y."/>
            <person name="Bolton M.D."/>
        </authorList>
    </citation>
    <scope>NUCLEOTIDE SEQUENCE [LARGE SCALE GENOMIC DNA]</scope>
    <source>
        <strain evidence="5 7">09-40</strain>
    </source>
</reference>
<dbReference type="PANTHER" id="PTHR40633">
    <property type="entry name" value="MATRIX PROTEIN, PUTATIVE (AFU_ORTHOLOGUE AFUA_8G05410)-RELATED"/>
    <property type="match status" value="1"/>
</dbReference>
<evidence type="ECO:0000256" key="3">
    <source>
        <dbReference type="SAM" id="SignalP"/>
    </source>
</evidence>
<keyword evidence="1 3" id="KW-0732">Signal</keyword>
<evidence type="ECO:0000256" key="1">
    <source>
        <dbReference type="ARBA" id="ARBA00022729"/>
    </source>
</evidence>
<feature type="compositionally biased region" description="Polar residues" evidence="2">
    <location>
        <begin position="185"/>
        <end position="202"/>
    </location>
</feature>
<dbReference type="AlphaFoldDB" id="A0A2G5IAI5"/>
<protein>
    <recommendedName>
        <fullName evidence="4">Yeast cell wall synthesis Kre9/Knh1-like N-terminal domain-containing protein</fullName>
    </recommendedName>
</protein>